<keyword evidence="1" id="KW-1133">Transmembrane helix</keyword>
<feature type="transmembrane region" description="Helical" evidence="1">
    <location>
        <begin position="152"/>
        <end position="178"/>
    </location>
</feature>
<reference evidence="2 3" key="1">
    <citation type="submission" date="2018-12" db="EMBL/GenBank/DDBJ databases">
        <authorList>
            <consortium name="Pathogen Informatics"/>
        </authorList>
    </citation>
    <scope>NUCLEOTIDE SEQUENCE [LARGE SCALE GENOMIC DNA]</scope>
    <source>
        <strain evidence="2 3">NCTC9702</strain>
    </source>
</reference>
<feature type="transmembrane region" description="Helical" evidence="1">
    <location>
        <begin position="75"/>
        <end position="97"/>
    </location>
</feature>
<dbReference type="AlphaFoldDB" id="A0A447Y4H8"/>
<gene>
    <name evidence="2" type="primary">mdtO_1</name>
    <name evidence="2" type="ORF">NCTC9702_05520</name>
</gene>
<sequence length="264" mass="29792">MSALNSLPLPVVRLLAFFHEELSERRPGRVPQTMQLWVGCLLVILISMTFEIPFVALSLAVLFYGIQSNAFYTKFVAILFVVATMLEIGSLFLIYKWSYGEPLIRLIIAGPILMGCMFLMRTHRLGLVFFAVAIVAIYGQTFPAMLDYPEVVVRLTLWCIVVGLYPTLLMTLIGVLWFPSRAITQMHQALNDRLDDAISHLTDSLTPLPETRIEREALALQKTQCLLPRGRCQLANSERMVAKLCGYGNLHLLDAESLRSHLFC</sequence>
<keyword evidence="1" id="KW-0812">Transmembrane</keyword>
<evidence type="ECO:0000313" key="2">
    <source>
        <dbReference type="EMBL" id="VED38166.1"/>
    </source>
</evidence>
<evidence type="ECO:0000256" key="1">
    <source>
        <dbReference type="SAM" id="Phobius"/>
    </source>
</evidence>
<feature type="transmembrane region" description="Helical" evidence="1">
    <location>
        <begin position="103"/>
        <end position="120"/>
    </location>
</feature>
<dbReference type="EMBL" id="LR134246">
    <property type="protein sequence ID" value="VED38166.1"/>
    <property type="molecule type" value="Genomic_DNA"/>
</dbReference>
<keyword evidence="1" id="KW-0472">Membrane</keyword>
<dbReference type="Proteomes" id="UP000277930">
    <property type="component" value="Chromosome 1"/>
</dbReference>
<name>A0A447Y4H8_ECOLX</name>
<organism evidence="2 3">
    <name type="scientific">Escherichia coli</name>
    <dbReference type="NCBI Taxonomy" id="562"/>
    <lineage>
        <taxon>Bacteria</taxon>
        <taxon>Pseudomonadati</taxon>
        <taxon>Pseudomonadota</taxon>
        <taxon>Gammaproteobacteria</taxon>
        <taxon>Enterobacterales</taxon>
        <taxon>Enterobacteriaceae</taxon>
        <taxon>Escherichia</taxon>
    </lineage>
</organism>
<feature type="transmembrane region" description="Helical" evidence="1">
    <location>
        <begin position="127"/>
        <end position="146"/>
    </location>
</feature>
<feature type="transmembrane region" description="Helical" evidence="1">
    <location>
        <begin position="36"/>
        <end position="63"/>
    </location>
</feature>
<protein>
    <submittedName>
        <fullName evidence="2">Multidrug resistance protein</fullName>
    </submittedName>
</protein>
<proteinExistence type="predicted"/>
<evidence type="ECO:0000313" key="3">
    <source>
        <dbReference type="Proteomes" id="UP000277930"/>
    </source>
</evidence>
<accession>A0A447Y4H8</accession>